<sequence>MKIYLRDYNNVLTVIKNRKDFELVDDARDADALVLWQDVRNEMLELCKINKEYMHKPVVVIQHGRGATNDYLPPNSFPLLADKVCCWGEKDKQRLVKAGYGDRAVVTGSPLVPYLIPKEEHNGKNVVFVPIITTHEEPDNIATYWKLKQIELSKSSEKLMKSYDALRNNWNAWEVEKTSATEGSIPYYNFNKEWRLVAKITSAHDKRLYMGDVVSTIQVSKTHIEDGVKLLSLTDCVVGVEEGTFQLLAMAMGIPCVMVDGFKYREFGGIDYSSVEMLKTASVRRVKLAEIEKTIDEELTNPDALKSQRDKCVRDEFWDGVTDPIENIVNVIKGEIKNG</sequence>
<proteinExistence type="predicted"/>
<dbReference type="EMBL" id="MT141459">
    <property type="protein sequence ID" value="QJA61987.1"/>
    <property type="molecule type" value="Genomic_DNA"/>
</dbReference>
<evidence type="ECO:0008006" key="3">
    <source>
        <dbReference type="Google" id="ProtNLM"/>
    </source>
</evidence>
<dbReference type="AlphaFoldDB" id="A0A6H1ZPV2"/>
<reference evidence="1" key="1">
    <citation type="submission" date="2020-03" db="EMBL/GenBank/DDBJ databases">
        <title>The deep terrestrial virosphere.</title>
        <authorList>
            <person name="Holmfeldt K."/>
            <person name="Nilsson E."/>
            <person name="Simone D."/>
            <person name="Lopez-Fernandez M."/>
            <person name="Wu X."/>
            <person name="de Brujin I."/>
            <person name="Lundin D."/>
            <person name="Andersson A."/>
            <person name="Bertilsson S."/>
            <person name="Dopson M."/>
        </authorList>
    </citation>
    <scope>NUCLEOTIDE SEQUENCE</scope>
    <source>
        <strain evidence="2">MM415B00842</strain>
        <strain evidence="1">TM448A01300</strain>
    </source>
</reference>
<accession>A0A6H1ZPV2</accession>
<evidence type="ECO:0000313" key="2">
    <source>
        <dbReference type="EMBL" id="QJA61987.1"/>
    </source>
</evidence>
<name>A0A6H1ZPV2_9ZZZZ</name>
<dbReference type="EMBL" id="MT144131">
    <property type="protein sequence ID" value="QJA49337.1"/>
    <property type="molecule type" value="Genomic_DNA"/>
</dbReference>
<organism evidence="1">
    <name type="scientific">viral metagenome</name>
    <dbReference type="NCBI Taxonomy" id="1070528"/>
    <lineage>
        <taxon>unclassified sequences</taxon>
        <taxon>metagenomes</taxon>
        <taxon>organismal metagenomes</taxon>
    </lineage>
</organism>
<evidence type="ECO:0000313" key="1">
    <source>
        <dbReference type="EMBL" id="QJA49337.1"/>
    </source>
</evidence>
<gene>
    <name evidence="2" type="ORF">MM415B00842_0008</name>
    <name evidence="1" type="ORF">TM448A01300_0014</name>
</gene>
<protein>
    <recommendedName>
        <fullName evidence="3">Glycosyltransferase</fullName>
    </recommendedName>
</protein>